<organism evidence="3 4">
    <name type="scientific">Bathycoccus prasinos</name>
    <dbReference type="NCBI Taxonomy" id="41875"/>
    <lineage>
        <taxon>Eukaryota</taxon>
        <taxon>Viridiplantae</taxon>
        <taxon>Chlorophyta</taxon>
        <taxon>Mamiellophyceae</taxon>
        <taxon>Mamiellales</taxon>
        <taxon>Bathycoccaceae</taxon>
        <taxon>Bathycoccus</taxon>
    </lineage>
</organism>
<dbReference type="InterPro" id="IPR016024">
    <property type="entry name" value="ARM-type_fold"/>
</dbReference>
<gene>
    <name evidence="3" type="ORF">Bathy09g02500</name>
</gene>
<dbReference type="InterPro" id="IPR013878">
    <property type="entry name" value="Mo25"/>
</dbReference>
<dbReference type="Gene3D" id="1.25.10.10">
    <property type="entry name" value="Leucine-rich Repeat Variant"/>
    <property type="match status" value="1"/>
</dbReference>
<dbReference type="GeneID" id="19013757"/>
<evidence type="ECO:0000256" key="1">
    <source>
        <dbReference type="ARBA" id="ARBA00011012"/>
    </source>
</evidence>
<evidence type="ECO:0000313" key="4">
    <source>
        <dbReference type="Proteomes" id="UP000198341"/>
    </source>
</evidence>
<dbReference type="GO" id="GO:0035556">
    <property type="term" value="P:intracellular signal transduction"/>
    <property type="evidence" value="ECO:0007669"/>
    <property type="project" value="TreeGrafter"/>
</dbReference>
<dbReference type="Proteomes" id="UP000198341">
    <property type="component" value="Chromosome 9"/>
</dbReference>
<dbReference type="PANTHER" id="PTHR10182:SF3">
    <property type="entry name" value="PROTEIN MO25"/>
    <property type="match status" value="1"/>
</dbReference>
<reference evidence="3 4" key="1">
    <citation type="submission" date="2011-10" db="EMBL/GenBank/DDBJ databases">
        <authorList>
            <person name="Genoscope - CEA"/>
        </authorList>
    </citation>
    <scope>NUCLEOTIDE SEQUENCE [LARGE SCALE GENOMIC DNA]</scope>
    <source>
        <strain evidence="3 4">RCC 1105</strain>
    </source>
</reference>
<dbReference type="GO" id="GO:0043539">
    <property type="term" value="F:protein serine/threonine kinase activator activity"/>
    <property type="evidence" value="ECO:0007669"/>
    <property type="project" value="TreeGrafter"/>
</dbReference>
<dbReference type="STRING" id="41875.K8F3Q2"/>
<feature type="region of interest" description="Disordered" evidence="2">
    <location>
        <begin position="1"/>
        <end position="23"/>
    </location>
</feature>
<accession>K8F3Q2</accession>
<dbReference type="eggNOG" id="KOG1566">
    <property type="taxonomic scope" value="Eukaryota"/>
</dbReference>
<dbReference type="OrthoDB" id="609103at2759"/>
<evidence type="ECO:0000256" key="2">
    <source>
        <dbReference type="SAM" id="MobiDB-lite"/>
    </source>
</evidence>
<keyword evidence="4" id="KW-1185">Reference proteome</keyword>
<name>K8F3Q2_9CHLO</name>
<dbReference type="EMBL" id="FO082270">
    <property type="protein sequence ID" value="CCO66692.1"/>
    <property type="molecule type" value="Genomic_DNA"/>
</dbReference>
<dbReference type="PANTHER" id="PTHR10182">
    <property type="entry name" value="CALCIUM-BINDING PROTEIN 39-RELATED"/>
    <property type="match status" value="1"/>
</dbReference>
<evidence type="ECO:0000313" key="3">
    <source>
        <dbReference type="EMBL" id="CCO66692.1"/>
    </source>
</evidence>
<comment type="similarity">
    <text evidence="1">Belongs to the Mo25 family.</text>
</comment>
<dbReference type="SUPFAM" id="SSF48371">
    <property type="entry name" value="ARM repeat"/>
    <property type="match status" value="1"/>
</dbReference>
<dbReference type="InterPro" id="IPR011989">
    <property type="entry name" value="ARM-like"/>
</dbReference>
<protein>
    <submittedName>
        <fullName evidence="3">Uncharacterized protein</fullName>
    </submittedName>
</protein>
<dbReference type="RefSeq" id="XP_007511132.1">
    <property type="nucleotide sequence ID" value="XM_007511070.1"/>
</dbReference>
<proteinExistence type="inferred from homology"/>
<dbReference type="Pfam" id="PF08569">
    <property type="entry name" value="Mo25"/>
    <property type="match status" value="1"/>
</dbReference>
<dbReference type="KEGG" id="bpg:Bathy09g02500"/>
<sequence length="340" mass="39203">MKSSLFGGVSKKPRRTPKDLASKSHQCLERVINKCPLEKDQESLAKYFQETRAILHGDGTHDLDPKMIQELVEECVKQSIPWMISQGLPMLEFEARKDAAATYNGLVRAKDLETGRYKVAEELSERNDGEELEGLILGYEKQSSALAYGAMLREVVRHEKVLEKVLRRESFLKFFEYMQCENFEIASDAMASFRECLTRHKDTVARFLIGDAYEGFFEKFNDLLERGNYVCKRQSLKLLGEILLDRASGEVMMKYISKAENLCLMMNLLRDDAKSIQYEAFHVFKVFVANPNRLPAVTSILEANKEKLMHYLSKFHEERDKDDAQFAEERQTLIDVLQGI</sequence>
<dbReference type="AlphaFoldDB" id="K8F3Q2"/>